<evidence type="ECO:0000256" key="2">
    <source>
        <dbReference type="SAM" id="MobiDB-lite"/>
    </source>
</evidence>
<dbReference type="SUPFAM" id="SSF50405">
    <property type="entry name" value="Actin-crosslinking proteins"/>
    <property type="match status" value="1"/>
</dbReference>
<gene>
    <name evidence="4" type="ORF">BC781_106209</name>
</gene>
<dbReference type="InterPro" id="IPR010414">
    <property type="entry name" value="FRG1"/>
</dbReference>
<dbReference type="Gene3D" id="2.60.120.200">
    <property type="match status" value="1"/>
</dbReference>
<organism evidence="4 5">
    <name type="scientific">Sediminitomix flava</name>
    <dbReference type="NCBI Taxonomy" id="379075"/>
    <lineage>
        <taxon>Bacteria</taxon>
        <taxon>Pseudomonadati</taxon>
        <taxon>Bacteroidota</taxon>
        <taxon>Cytophagia</taxon>
        <taxon>Cytophagales</taxon>
        <taxon>Flammeovirgaceae</taxon>
        <taxon>Sediminitomix</taxon>
    </lineage>
</organism>
<feature type="region of interest" description="Disordered" evidence="2">
    <location>
        <begin position="178"/>
        <end position="203"/>
    </location>
</feature>
<dbReference type="Pfam" id="PF00722">
    <property type="entry name" value="Glyco_hydro_16"/>
    <property type="match status" value="1"/>
</dbReference>
<dbReference type="Proteomes" id="UP000245535">
    <property type="component" value="Unassembled WGS sequence"/>
</dbReference>
<sequence>MKSFKLSLIFILITCFYNYQVFSQATQPTFNAGEDPKPTGKKWVLVNDLSDEFDGSELDLVKWKNTDPTAWIGRPPGIFKENVATVGGGNLRLTNYKLSAAEVVNGNTFTHAGGNITSQKAAQVGYYTECSMKANKTFMSSTFWLINKRNEGQNCDQRTIELDIQECVGTVTSTDSWPQNKFREMGSNTHSRNTSCPETPVGSKGDHVDIGGAAYDDYHVYAAWWKSKSEILFYLDGEYVFTVNPVADFDLPMYLRMVTETYDWNPVPSDGGMTGSWNDRTTFYDWVRTWKLEDTTDAVSLNSAPSKVVTSESFDVSISYVSSSQNDILAIVNDPSGAWLTNAKTTVQAGSGAVTLTVNQDTDWNVANGYKLGIAIRPVGGDFSSNLDYSFVNFDVTADVQMASLQNQGSFNFMSATDPNKMSNKATAGTTEQFQIIDIGDGKVALKGSNGKYVSSENGTKEMTCTRTEIGAWEKFTLIDYGNNIYALKGNNNLYLRDNMLCTSTGVSDWQRFKITYNNSNARISNSSSEFVDEFILSPNPVHSKLRFSKITSGKYQLTIYNSVGKQMKTEFINVDNQMEINISDLKQGVYILQLQNEAINKTVRFVKE</sequence>
<evidence type="ECO:0000313" key="4">
    <source>
        <dbReference type="EMBL" id="PWJ39308.1"/>
    </source>
</evidence>
<dbReference type="InterPro" id="IPR026444">
    <property type="entry name" value="Secre_tail"/>
</dbReference>
<keyword evidence="5" id="KW-1185">Reference proteome</keyword>
<evidence type="ECO:0000256" key="1">
    <source>
        <dbReference type="ARBA" id="ARBA00006865"/>
    </source>
</evidence>
<proteinExistence type="inferred from homology"/>
<protein>
    <submittedName>
        <fullName evidence="4">Putative secreted protein (Por secretion system target)</fullName>
    </submittedName>
</protein>
<dbReference type="EMBL" id="QGDO01000006">
    <property type="protein sequence ID" value="PWJ39308.1"/>
    <property type="molecule type" value="Genomic_DNA"/>
</dbReference>
<dbReference type="CDD" id="cd23342">
    <property type="entry name" value="beta-trefoil_FSCN_ZgPorA-like"/>
    <property type="match status" value="1"/>
</dbReference>
<name>A0A315Z5X9_SEDFL</name>
<comment type="similarity">
    <text evidence="1">Belongs to the glycosyl hydrolase 16 family.</text>
</comment>
<dbReference type="InterPro" id="IPR013320">
    <property type="entry name" value="ConA-like_dom_sf"/>
</dbReference>
<dbReference type="RefSeq" id="WP_109621230.1">
    <property type="nucleotide sequence ID" value="NZ_QGDO01000006.1"/>
</dbReference>
<dbReference type="NCBIfam" id="TIGR04183">
    <property type="entry name" value="Por_Secre_tail"/>
    <property type="match status" value="1"/>
</dbReference>
<feature type="compositionally biased region" description="Polar residues" evidence="2">
    <location>
        <begin position="186"/>
        <end position="197"/>
    </location>
</feature>
<dbReference type="PROSITE" id="PS51762">
    <property type="entry name" value="GH16_2"/>
    <property type="match status" value="1"/>
</dbReference>
<dbReference type="GO" id="GO:0004553">
    <property type="term" value="F:hydrolase activity, hydrolyzing O-glycosyl compounds"/>
    <property type="evidence" value="ECO:0007669"/>
    <property type="project" value="InterPro"/>
</dbReference>
<evidence type="ECO:0000259" key="3">
    <source>
        <dbReference type="PROSITE" id="PS51762"/>
    </source>
</evidence>
<dbReference type="Pfam" id="PF18962">
    <property type="entry name" value="Por_Secre_tail"/>
    <property type="match status" value="1"/>
</dbReference>
<evidence type="ECO:0000313" key="5">
    <source>
        <dbReference type="Proteomes" id="UP000245535"/>
    </source>
</evidence>
<dbReference type="InterPro" id="IPR008999">
    <property type="entry name" value="Actin-crosslinking"/>
</dbReference>
<reference evidence="4 5" key="1">
    <citation type="submission" date="2018-03" db="EMBL/GenBank/DDBJ databases">
        <title>Genomic Encyclopedia of Archaeal and Bacterial Type Strains, Phase II (KMG-II): from individual species to whole genera.</title>
        <authorList>
            <person name="Goeker M."/>
        </authorList>
    </citation>
    <scope>NUCLEOTIDE SEQUENCE [LARGE SCALE GENOMIC DNA]</scope>
    <source>
        <strain evidence="4 5">DSM 28229</strain>
    </source>
</reference>
<dbReference type="Gene3D" id="2.80.10.50">
    <property type="match status" value="1"/>
</dbReference>
<dbReference type="InterPro" id="IPR000757">
    <property type="entry name" value="Beta-glucanase-like"/>
</dbReference>
<feature type="domain" description="GH16" evidence="3">
    <location>
        <begin position="20"/>
        <end position="295"/>
    </location>
</feature>
<dbReference type="AlphaFoldDB" id="A0A315Z5X9"/>
<dbReference type="Pfam" id="PF06229">
    <property type="entry name" value="FRG1"/>
    <property type="match status" value="1"/>
</dbReference>
<dbReference type="OrthoDB" id="1421570at2"/>
<dbReference type="GO" id="GO:0005975">
    <property type="term" value="P:carbohydrate metabolic process"/>
    <property type="evidence" value="ECO:0007669"/>
    <property type="project" value="InterPro"/>
</dbReference>
<dbReference type="SUPFAM" id="SSF49899">
    <property type="entry name" value="Concanavalin A-like lectins/glucanases"/>
    <property type="match status" value="1"/>
</dbReference>
<accession>A0A315Z5X9</accession>
<comment type="caution">
    <text evidence="4">The sequence shown here is derived from an EMBL/GenBank/DDBJ whole genome shotgun (WGS) entry which is preliminary data.</text>
</comment>